<proteinExistence type="predicted"/>
<protein>
    <submittedName>
        <fullName evidence="1">Uncharacterized protein</fullName>
    </submittedName>
</protein>
<accession>A0A0A9FRG7</accession>
<dbReference type="EMBL" id="GBRH01187008">
    <property type="protein sequence ID" value="JAE10888.1"/>
    <property type="molecule type" value="Transcribed_RNA"/>
</dbReference>
<name>A0A0A9FRG7_ARUDO</name>
<organism evidence="1">
    <name type="scientific">Arundo donax</name>
    <name type="common">Giant reed</name>
    <name type="synonym">Donax arundinaceus</name>
    <dbReference type="NCBI Taxonomy" id="35708"/>
    <lineage>
        <taxon>Eukaryota</taxon>
        <taxon>Viridiplantae</taxon>
        <taxon>Streptophyta</taxon>
        <taxon>Embryophyta</taxon>
        <taxon>Tracheophyta</taxon>
        <taxon>Spermatophyta</taxon>
        <taxon>Magnoliopsida</taxon>
        <taxon>Liliopsida</taxon>
        <taxon>Poales</taxon>
        <taxon>Poaceae</taxon>
        <taxon>PACMAD clade</taxon>
        <taxon>Arundinoideae</taxon>
        <taxon>Arundineae</taxon>
        <taxon>Arundo</taxon>
    </lineage>
</organism>
<sequence>MRSCLGLESALVFLLFPGNNPLN</sequence>
<reference evidence="1" key="1">
    <citation type="submission" date="2014-09" db="EMBL/GenBank/DDBJ databases">
        <authorList>
            <person name="Magalhaes I.L.F."/>
            <person name="Oliveira U."/>
            <person name="Santos F.R."/>
            <person name="Vidigal T.H.D.A."/>
            <person name="Brescovit A.D."/>
            <person name="Santos A.J."/>
        </authorList>
    </citation>
    <scope>NUCLEOTIDE SEQUENCE</scope>
    <source>
        <tissue evidence="1">Shoot tissue taken approximately 20 cm above the soil surface</tissue>
    </source>
</reference>
<reference evidence="1" key="2">
    <citation type="journal article" date="2015" name="Data Brief">
        <title>Shoot transcriptome of the giant reed, Arundo donax.</title>
        <authorList>
            <person name="Barrero R.A."/>
            <person name="Guerrero F.D."/>
            <person name="Moolhuijzen P."/>
            <person name="Goolsby J.A."/>
            <person name="Tidwell J."/>
            <person name="Bellgard S.E."/>
            <person name="Bellgard M.I."/>
        </authorList>
    </citation>
    <scope>NUCLEOTIDE SEQUENCE</scope>
    <source>
        <tissue evidence="1">Shoot tissue taken approximately 20 cm above the soil surface</tissue>
    </source>
</reference>
<evidence type="ECO:0000313" key="1">
    <source>
        <dbReference type="EMBL" id="JAE10888.1"/>
    </source>
</evidence>
<dbReference type="AlphaFoldDB" id="A0A0A9FRG7"/>